<feature type="domain" description="DUF6249" evidence="2">
    <location>
        <begin position="11"/>
        <end position="108"/>
    </location>
</feature>
<keyword evidence="4" id="KW-1185">Reference proteome</keyword>
<evidence type="ECO:0000313" key="3">
    <source>
        <dbReference type="EMBL" id="MFD2522208.1"/>
    </source>
</evidence>
<dbReference type="RefSeq" id="WP_340240444.1">
    <property type="nucleotide sequence ID" value="NZ_JBBEWC010000021.1"/>
</dbReference>
<sequence length="113" mass="12987">MDEILRDMIVSVAAFAGIFGIVYVFLTARNRERMLMIERGTDASKLFNSRNRIQLQTLKFGMLFVGVALGILVGNILYRKYDLDREVAFFSMIFLFGGLSLITHFLIDRKLKD</sequence>
<dbReference type="Pfam" id="PF19762">
    <property type="entry name" value="DUF6249"/>
    <property type="match status" value="1"/>
</dbReference>
<feature type="transmembrane region" description="Helical" evidence="1">
    <location>
        <begin position="6"/>
        <end position="26"/>
    </location>
</feature>
<gene>
    <name evidence="3" type="ORF">ACFSR2_15010</name>
</gene>
<evidence type="ECO:0000256" key="1">
    <source>
        <dbReference type="SAM" id="Phobius"/>
    </source>
</evidence>
<name>A0ABW5J9B3_9BACT</name>
<accession>A0ABW5J9B3</accession>
<comment type="caution">
    <text evidence="3">The sequence shown here is derived from an EMBL/GenBank/DDBJ whole genome shotgun (WGS) entry which is preliminary data.</text>
</comment>
<dbReference type="EMBL" id="JBHULC010000014">
    <property type="protein sequence ID" value="MFD2522208.1"/>
    <property type="molecule type" value="Genomic_DNA"/>
</dbReference>
<organism evidence="3 4">
    <name type="scientific">Emticicia soli</name>
    <dbReference type="NCBI Taxonomy" id="2027878"/>
    <lineage>
        <taxon>Bacteria</taxon>
        <taxon>Pseudomonadati</taxon>
        <taxon>Bacteroidota</taxon>
        <taxon>Cytophagia</taxon>
        <taxon>Cytophagales</taxon>
        <taxon>Leadbetterellaceae</taxon>
        <taxon>Emticicia</taxon>
    </lineage>
</organism>
<evidence type="ECO:0000259" key="2">
    <source>
        <dbReference type="Pfam" id="PF19762"/>
    </source>
</evidence>
<keyword evidence="1" id="KW-0472">Membrane</keyword>
<feature type="transmembrane region" description="Helical" evidence="1">
    <location>
        <begin position="60"/>
        <end position="81"/>
    </location>
</feature>
<evidence type="ECO:0000313" key="4">
    <source>
        <dbReference type="Proteomes" id="UP001597510"/>
    </source>
</evidence>
<dbReference type="Proteomes" id="UP001597510">
    <property type="component" value="Unassembled WGS sequence"/>
</dbReference>
<proteinExistence type="predicted"/>
<dbReference type="InterPro" id="IPR046216">
    <property type="entry name" value="DUF6249"/>
</dbReference>
<protein>
    <submittedName>
        <fullName evidence="3">DUF6249 domain-containing protein</fullName>
    </submittedName>
</protein>
<reference evidence="4" key="1">
    <citation type="journal article" date="2019" name="Int. J. Syst. Evol. Microbiol.">
        <title>The Global Catalogue of Microorganisms (GCM) 10K type strain sequencing project: providing services to taxonomists for standard genome sequencing and annotation.</title>
        <authorList>
            <consortium name="The Broad Institute Genomics Platform"/>
            <consortium name="The Broad Institute Genome Sequencing Center for Infectious Disease"/>
            <person name="Wu L."/>
            <person name="Ma J."/>
        </authorList>
    </citation>
    <scope>NUCLEOTIDE SEQUENCE [LARGE SCALE GENOMIC DNA]</scope>
    <source>
        <strain evidence="4">KCTC 52344</strain>
    </source>
</reference>
<feature type="transmembrane region" description="Helical" evidence="1">
    <location>
        <begin position="87"/>
        <end position="107"/>
    </location>
</feature>
<keyword evidence="1" id="KW-1133">Transmembrane helix</keyword>
<keyword evidence="1" id="KW-0812">Transmembrane</keyword>